<evidence type="ECO:0000313" key="1">
    <source>
        <dbReference type="EMBL" id="EQB59537.1"/>
    </source>
</evidence>
<protein>
    <submittedName>
        <fullName evidence="1">Uncharacterized protein</fullName>
    </submittedName>
</protein>
<accession>T0KVI8</accession>
<dbReference type="HOGENOM" id="CLU_3437642_0_0_1"/>
<reference evidence="2" key="1">
    <citation type="journal article" date="2013" name="Mol. Plant Microbe Interact.">
        <title>Global aspects of pacC regulation of pathogenicity genes in Colletotrichum gloeosporioides as revealed by transcriptome analysis.</title>
        <authorList>
            <person name="Alkan N."/>
            <person name="Meng X."/>
            <person name="Friedlander G."/>
            <person name="Reuveni E."/>
            <person name="Sukno S."/>
            <person name="Sherman A."/>
            <person name="Thon M."/>
            <person name="Fluhr R."/>
            <person name="Prusky D."/>
        </authorList>
    </citation>
    <scope>NUCLEOTIDE SEQUENCE [LARGE SCALE GENOMIC DNA]</scope>
    <source>
        <strain evidence="2">Cg-14</strain>
    </source>
</reference>
<sequence>MFINEKELNTF</sequence>
<comment type="caution">
    <text evidence="1">The sequence shown here is derived from an EMBL/GenBank/DDBJ whole genome shotgun (WGS) entry which is preliminary data.</text>
</comment>
<dbReference type="Proteomes" id="UP000015530">
    <property type="component" value="Unassembled WGS sequence"/>
</dbReference>
<gene>
    <name evidence="1" type="ORF">CGLO_00046</name>
</gene>
<proteinExistence type="predicted"/>
<dbReference type="EMBL" id="AMYD01000014">
    <property type="protein sequence ID" value="EQB59537.1"/>
    <property type="molecule type" value="Genomic_DNA"/>
</dbReference>
<evidence type="ECO:0000313" key="2">
    <source>
        <dbReference type="Proteomes" id="UP000015530"/>
    </source>
</evidence>
<organism evidence="1 2">
    <name type="scientific">Colletotrichum gloeosporioides (strain Cg-14)</name>
    <name type="common">Anthracnose fungus</name>
    <name type="synonym">Glomerella cingulata</name>
    <dbReference type="NCBI Taxonomy" id="1237896"/>
    <lineage>
        <taxon>Eukaryota</taxon>
        <taxon>Fungi</taxon>
        <taxon>Dikarya</taxon>
        <taxon>Ascomycota</taxon>
        <taxon>Pezizomycotina</taxon>
        <taxon>Sordariomycetes</taxon>
        <taxon>Hypocreomycetidae</taxon>
        <taxon>Glomerellales</taxon>
        <taxon>Glomerellaceae</taxon>
        <taxon>Colletotrichum</taxon>
        <taxon>Colletotrichum gloeosporioides species complex</taxon>
    </lineage>
</organism>
<name>T0KVI8_COLGC</name>